<evidence type="ECO:0000256" key="3">
    <source>
        <dbReference type="ARBA" id="ARBA00022801"/>
    </source>
</evidence>
<evidence type="ECO:0000313" key="6">
    <source>
        <dbReference type="Proteomes" id="UP001178277"/>
    </source>
</evidence>
<keyword evidence="4" id="KW-0720">Serine protease</keyword>
<dbReference type="Pfam" id="PF03575">
    <property type="entry name" value="Peptidase_S51"/>
    <property type="match status" value="1"/>
</dbReference>
<comment type="caution">
    <text evidence="5">The sequence shown here is derived from an EMBL/GenBank/DDBJ whole genome shotgun (WGS) entry which is preliminary data.</text>
</comment>
<gene>
    <name evidence="5" type="ORF">Q8G35_24580</name>
</gene>
<proteinExistence type="inferred from homology"/>
<keyword evidence="5" id="KW-0315">Glutamine amidotransferase</keyword>
<dbReference type="RefSeq" id="WP_305162477.1">
    <property type="nucleotide sequence ID" value="NZ_JAUUTP010000041.1"/>
</dbReference>
<reference evidence="5" key="1">
    <citation type="submission" date="2023-07" db="EMBL/GenBank/DDBJ databases">
        <title>Murine gut Bacillus species.</title>
        <authorList>
            <person name="Gutman E."/>
            <person name="Hashuel R."/>
            <person name="Litvak Y."/>
        </authorList>
    </citation>
    <scope>NUCLEOTIDE SEQUENCE</scope>
    <source>
        <strain evidence="5">RU283</strain>
    </source>
</reference>
<keyword evidence="2" id="KW-0645">Protease</keyword>
<keyword evidence="3" id="KW-0378">Hydrolase</keyword>
<dbReference type="InterPro" id="IPR029062">
    <property type="entry name" value="Class_I_gatase-like"/>
</dbReference>
<dbReference type="InterPro" id="IPR005320">
    <property type="entry name" value="Peptidase_S51"/>
</dbReference>
<dbReference type="Proteomes" id="UP001178277">
    <property type="component" value="Unassembled WGS sequence"/>
</dbReference>
<dbReference type="GO" id="GO:0006508">
    <property type="term" value="P:proteolysis"/>
    <property type="evidence" value="ECO:0007669"/>
    <property type="project" value="UniProtKB-KW"/>
</dbReference>
<evidence type="ECO:0000256" key="4">
    <source>
        <dbReference type="ARBA" id="ARBA00022825"/>
    </source>
</evidence>
<dbReference type="EMBL" id="JAUUTP010000041">
    <property type="protein sequence ID" value="MDP1421459.1"/>
    <property type="molecule type" value="Genomic_DNA"/>
</dbReference>
<dbReference type="GO" id="GO:0008236">
    <property type="term" value="F:serine-type peptidase activity"/>
    <property type="evidence" value="ECO:0007669"/>
    <property type="project" value="UniProtKB-KW"/>
</dbReference>
<dbReference type="AlphaFoldDB" id="A0AA90P8W3"/>
<evidence type="ECO:0000256" key="1">
    <source>
        <dbReference type="ARBA" id="ARBA00006534"/>
    </source>
</evidence>
<comment type="similarity">
    <text evidence="1">Belongs to the peptidase S51 family.</text>
</comment>
<evidence type="ECO:0000256" key="2">
    <source>
        <dbReference type="ARBA" id="ARBA00022670"/>
    </source>
</evidence>
<dbReference type="SUPFAM" id="SSF52317">
    <property type="entry name" value="Class I glutamine amidotransferase-like"/>
    <property type="match status" value="1"/>
</dbReference>
<protein>
    <submittedName>
        <fullName evidence="5">Type 1 glutamine amidotransferase-like domain-containing protein</fullName>
    </submittedName>
</protein>
<accession>A0AA90P8W3</accession>
<dbReference type="Gene3D" id="3.40.50.880">
    <property type="match status" value="1"/>
</dbReference>
<name>A0AA90P8W3_9BACI</name>
<evidence type="ECO:0000313" key="5">
    <source>
        <dbReference type="EMBL" id="MDP1421459.1"/>
    </source>
</evidence>
<dbReference type="PANTHER" id="PTHR20842">
    <property type="entry name" value="PROTEASE S51 ALPHA-ASPARTYL DIPEPTIDASE"/>
    <property type="match status" value="1"/>
</dbReference>
<organism evidence="5 6">
    <name type="scientific">Peribacillus simplex</name>
    <dbReference type="NCBI Taxonomy" id="1478"/>
    <lineage>
        <taxon>Bacteria</taxon>
        <taxon>Bacillati</taxon>
        <taxon>Bacillota</taxon>
        <taxon>Bacilli</taxon>
        <taxon>Bacillales</taxon>
        <taxon>Bacillaceae</taxon>
        <taxon>Peribacillus</taxon>
    </lineage>
</organism>
<dbReference type="PANTHER" id="PTHR20842:SF0">
    <property type="entry name" value="ALPHA-ASPARTYL DIPEPTIDASE"/>
    <property type="match status" value="1"/>
</dbReference>
<sequence>MEICFIGGGNHLNNELSEVFLELSKMIKPDAKILIIPFVTDNSRYESWIASIKQAFSIMENVSVELLNEDLSEKEMKKSIKEHDVLYFIGGKPERLIHVIEEKGLTPIIKDFQGLIIGYSAGSLAFCNDCIITKDKDYPETIVIKGLGFVGFSVEVHYEDTIEGELIPLSNERMVYAIPNGSAIFSRNGELFKVVNDIYSFQKMKKEIVNSYSLMN</sequence>